<name>T1JSX9_TETUR</name>
<protein>
    <submittedName>
        <fullName evidence="1">Uncharacterized protein</fullName>
    </submittedName>
</protein>
<dbReference type="AlphaFoldDB" id="T1JSX9"/>
<dbReference type="EnsemblMetazoa" id="tetur01g12120.1">
    <property type="protein sequence ID" value="tetur01g12120.1"/>
    <property type="gene ID" value="tetur01g12120"/>
</dbReference>
<evidence type="ECO:0000313" key="2">
    <source>
        <dbReference type="Proteomes" id="UP000015104"/>
    </source>
</evidence>
<dbReference type="Proteomes" id="UP000015104">
    <property type="component" value="Unassembled WGS sequence"/>
</dbReference>
<keyword evidence="2" id="KW-1185">Reference proteome</keyword>
<reference evidence="1" key="2">
    <citation type="submission" date="2015-06" db="UniProtKB">
        <authorList>
            <consortium name="EnsemblMetazoa"/>
        </authorList>
    </citation>
    <scope>IDENTIFICATION</scope>
</reference>
<sequence>MGRNISKISKLLSYLRRGRVGKPLVSYRDIPCSNLEHTEPGETCQCQWRCRSPKDDKCKINIPELFKKSRAKKIMQSLEAGGDLIEIMADSFDSAEIIEKAVKKWKKWRRNGKKLVKLFKIIKNCIDLAK</sequence>
<proteinExistence type="predicted"/>
<dbReference type="HOGENOM" id="CLU_1940780_0_0_1"/>
<accession>T1JSX9</accession>
<evidence type="ECO:0000313" key="1">
    <source>
        <dbReference type="EnsemblMetazoa" id="tetur01g12120.1"/>
    </source>
</evidence>
<reference evidence="2" key="1">
    <citation type="submission" date="2011-08" db="EMBL/GenBank/DDBJ databases">
        <authorList>
            <person name="Rombauts S."/>
        </authorList>
    </citation>
    <scope>NUCLEOTIDE SEQUENCE</scope>
    <source>
        <strain evidence="2">London</strain>
    </source>
</reference>
<organism evidence="1 2">
    <name type="scientific">Tetranychus urticae</name>
    <name type="common">Two-spotted spider mite</name>
    <dbReference type="NCBI Taxonomy" id="32264"/>
    <lineage>
        <taxon>Eukaryota</taxon>
        <taxon>Metazoa</taxon>
        <taxon>Ecdysozoa</taxon>
        <taxon>Arthropoda</taxon>
        <taxon>Chelicerata</taxon>
        <taxon>Arachnida</taxon>
        <taxon>Acari</taxon>
        <taxon>Acariformes</taxon>
        <taxon>Trombidiformes</taxon>
        <taxon>Prostigmata</taxon>
        <taxon>Eleutherengona</taxon>
        <taxon>Raphignathae</taxon>
        <taxon>Tetranychoidea</taxon>
        <taxon>Tetranychidae</taxon>
        <taxon>Tetranychus</taxon>
    </lineage>
</organism>
<dbReference type="EMBL" id="CAEY01000468">
    <property type="status" value="NOT_ANNOTATED_CDS"/>
    <property type="molecule type" value="Genomic_DNA"/>
</dbReference>